<evidence type="ECO:0000313" key="1">
    <source>
        <dbReference type="EMBL" id="CAG9811808.1"/>
    </source>
</evidence>
<protein>
    <submittedName>
        <fullName evidence="1">Uncharacterized protein</fullName>
    </submittedName>
</protein>
<dbReference type="InterPro" id="IPR041492">
    <property type="entry name" value="HAD_2"/>
</dbReference>
<evidence type="ECO:0000313" key="2">
    <source>
        <dbReference type="Proteomes" id="UP001153620"/>
    </source>
</evidence>
<accession>A0A9N9SAH1</accession>
<dbReference type="NCBIfam" id="TIGR01509">
    <property type="entry name" value="HAD-SF-IA-v3"/>
    <property type="match status" value="1"/>
</dbReference>
<dbReference type="PANTHER" id="PTHR18901">
    <property type="entry name" value="2-DEOXYGLUCOSE-6-PHOSPHATE PHOSPHATASE 2"/>
    <property type="match status" value="1"/>
</dbReference>
<dbReference type="FunFam" id="3.40.50.1000:FF:000055">
    <property type="entry name" value="Haloacid dehalogenase-like hydrolase family protein"/>
    <property type="match status" value="1"/>
</dbReference>
<dbReference type="OrthoDB" id="40579at2759"/>
<dbReference type="Proteomes" id="UP001153620">
    <property type="component" value="Chromosome 4"/>
</dbReference>
<name>A0A9N9SAH1_9DIPT</name>
<dbReference type="GO" id="GO:0016791">
    <property type="term" value="F:phosphatase activity"/>
    <property type="evidence" value="ECO:0007669"/>
    <property type="project" value="TreeGrafter"/>
</dbReference>
<dbReference type="SUPFAM" id="SSF56784">
    <property type="entry name" value="HAD-like"/>
    <property type="match status" value="1"/>
</dbReference>
<dbReference type="Gene3D" id="3.40.50.1000">
    <property type="entry name" value="HAD superfamily/HAD-like"/>
    <property type="match status" value="1"/>
</dbReference>
<sequence length="234" mass="26801">MTLKFKPVTHVLFDLDGLLLNTEALYTIGTQNVLDKFFQNPRKLYSWDYKVILMGLKTEEVWKKIVEHFEIPITWQEYEKLAIEQFDVLMKDCVKLPGVDRLINHLHKHNIPFCLATSSSQESFDIKATHHQEFFNKFNHIVLGSSDSGVTRGKPFPDIFLVAASRFLNPPNPENCLVFEDSPNGVKSAQAAGMQVVMVPNPHVTENQRKNATQVLNSLLDFKPEDFNLPPFDD</sequence>
<dbReference type="AlphaFoldDB" id="A0A9N9SAH1"/>
<dbReference type="InterPro" id="IPR023198">
    <property type="entry name" value="PGP-like_dom2"/>
</dbReference>
<dbReference type="Gene3D" id="1.10.150.240">
    <property type="entry name" value="Putative phosphatase, domain 2"/>
    <property type="match status" value="1"/>
</dbReference>
<dbReference type="InterPro" id="IPR036412">
    <property type="entry name" value="HAD-like_sf"/>
</dbReference>
<dbReference type="Pfam" id="PF13419">
    <property type="entry name" value="HAD_2"/>
    <property type="match status" value="1"/>
</dbReference>
<proteinExistence type="predicted"/>
<reference evidence="1" key="2">
    <citation type="submission" date="2022-10" db="EMBL/GenBank/DDBJ databases">
        <authorList>
            <consortium name="ENA_rothamsted_submissions"/>
            <consortium name="culmorum"/>
            <person name="King R."/>
        </authorList>
    </citation>
    <scope>NUCLEOTIDE SEQUENCE</scope>
</reference>
<dbReference type="InterPro" id="IPR006439">
    <property type="entry name" value="HAD-SF_hydro_IA"/>
</dbReference>
<gene>
    <name evidence="1" type="ORF">CHIRRI_LOCUS14615</name>
</gene>
<organism evidence="1 2">
    <name type="scientific">Chironomus riparius</name>
    <dbReference type="NCBI Taxonomy" id="315576"/>
    <lineage>
        <taxon>Eukaryota</taxon>
        <taxon>Metazoa</taxon>
        <taxon>Ecdysozoa</taxon>
        <taxon>Arthropoda</taxon>
        <taxon>Hexapoda</taxon>
        <taxon>Insecta</taxon>
        <taxon>Pterygota</taxon>
        <taxon>Neoptera</taxon>
        <taxon>Endopterygota</taxon>
        <taxon>Diptera</taxon>
        <taxon>Nematocera</taxon>
        <taxon>Chironomoidea</taxon>
        <taxon>Chironomidae</taxon>
        <taxon>Chironominae</taxon>
        <taxon>Chironomus</taxon>
    </lineage>
</organism>
<dbReference type="EMBL" id="OU895880">
    <property type="protein sequence ID" value="CAG9811808.1"/>
    <property type="molecule type" value="Genomic_DNA"/>
</dbReference>
<dbReference type="SFLD" id="SFLDG01129">
    <property type="entry name" value="C1.5:_HAD__Beta-PGM__Phosphata"/>
    <property type="match status" value="1"/>
</dbReference>
<dbReference type="InterPro" id="IPR023214">
    <property type="entry name" value="HAD_sf"/>
</dbReference>
<keyword evidence="2" id="KW-1185">Reference proteome</keyword>
<dbReference type="PANTHER" id="PTHR18901:SF38">
    <property type="entry name" value="PSEUDOURIDINE-5'-PHOSPHATASE"/>
    <property type="match status" value="1"/>
</dbReference>
<dbReference type="SFLD" id="SFLDS00003">
    <property type="entry name" value="Haloacid_Dehalogenase"/>
    <property type="match status" value="1"/>
</dbReference>
<reference evidence="1" key="1">
    <citation type="submission" date="2022-01" db="EMBL/GenBank/DDBJ databases">
        <authorList>
            <person name="King R."/>
        </authorList>
    </citation>
    <scope>NUCLEOTIDE SEQUENCE</scope>
</reference>